<accession>A0A4R1K895</accession>
<evidence type="ECO:0000256" key="8">
    <source>
        <dbReference type="ARBA" id="ARBA00022842"/>
    </source>
</evidence>
<evidence type="ECO:0000256" key="1">
    <source>
        <dbReference type="ARBA" id="ARBA00001946"/>
    </source>
</evidence>
<keyword evidence="6 10" id="KW-0547">Nucleotide-binding</keyword>
<dbReference type="NCBIfam" id="TIGR00174">
    <property type="entry name" value="miaA"/>
    <property type="match status" value="1"/>
</dbReference>
<comment type="subunit">
    <text evidence="10">Monomer.</text>
</comment>
<dbReference type="PANTHER" id="PTHR11088">
    <property type="entry name" value="TRNA DIMETHYLALLYLTRANSFERASE"/>
    <property type="match status" value="1"/>
</dbReference>
<dbReference type="PANTHER" id="PTHR11088:SF60">
    <property type="entry name" value="TRNA DIMETHYLALLYLTRANSFERASE"/>
    <property type="match status" value="1"/>
</dbReference>
<evidence type="ECO:0000313" key="14">
    <source>
        <dbReference type="EMBL" id="TCK60525.1"/>
    </source>
</evidence>
<evidence type="ECO:0000256" key="5">
    <source>
        <dbReference type="ARBA" id="ARBA00022694"/>
    </source>
</evidence>
<dbReference type="Proteomes" id="UP000294614">
    <property type="component" value="Unassembled WGS sequence"/>
</dbReference>
<dbReference type="AlphaFoldDB" id="A0A4R1K895"/>
<evidence type="ECO:0000256" key="4">
    <source>
        <dbReference type="ARBA" id="ARBA00022679"/>
    </source>
</evidence>
<evidence type="ECO:0000256" key="2">
    <source>
        <dbReference type="ARBA" id="ARBA00003213"/>
    </source>
</evidence>
<comment type="cofactor">
    <cofactor evidence="1 10">
        <name>Mg(2+)</name>
        <dbReference type="ChEBI" id="CHEBI:18420"/>
    </cofactor>
</comment>
<dbReference type="Gene3D" id="3.40.50.300">
    <property type="entry name" value="P-loop containing nucleotide triphosphate hydrolases"/>
    <property type="match status" value="1"/>
</dbReference>
<dbReference type="OrthoDB" id="9776390at2"/>
<dbReference type="EMBL" id="SMGG01000004">
    <property type="protein sequence ID" value="TCK60525.1"/>
    <property type="molecule type" value="Genomic_DNA"/>
</dbReference>
<evidence type="ECO:0000256" key="13">
    <source>
        <dbReference type="RuleBase" id="RU003785"/>
    </source>
</evidence>
<evidence type="ECO:0000313" key="15">
    <source>
        <dbReference type="Proteomes" id="UP000294614"/>
    </source>
</evidence>
<dbReference type="HAMAP" id="MF_00185">
    <property type="entry name" value="IPP_trans"/>
    <property type="match status" value="1"/>
</dbReference>
<reference evidence="14 15" key="1">
    <citation type="submission" date="2019-03" db="EMBL/GenBank/DDBJ databases">
        <title>Genomic Encyclopedia of Type Strains, Phase IV (KMG-IV): sequencing the most valuable type-strain genomes for metagenomic binning, comparative biology and taxonomic classification.</title>
        <authorList>
            <person name="Goeker M."/>
        </authorList>
    </citation>
    <scope>NUCLEOTIDE SEQUENCE [LARGE SCALE GENOMIC DNA]</scope>
    <source>
        <strain evidence="14 15">DSM 24984</strain>
    </source>
</reference>
<dbReference type="Pfam" id="PF01715">
    <property type="entry name" value="IPPT"/>
    <property type="match status" value="1"/>
</dbReference>
<dbReference type="GO" id="GO:0005524">
    <property type="term" value="F:ATP binding"/>
    <property type="evidence" value="ECO:0007669"/>
    <property type="project" value="UniProtKB-UniRule"/>
</dbReference>
<comment type="similarity">
    <text evidence="3 10 13">Belongs to the IPP transferase family.</text>
</comment>
<evidence type="ECO:0000256" key="3">
    <source>
        <dbReference type="ARBA" id="ARBA00005842"/>
    </source>
</evidence>
<comment type="catalytic activity">
    <reaction evidence="9 10 11">
        <text>adenosine(37) in tRNA + dimethylallyl diphosphate = N(6)-dimethylallyladenosine(37) in tRNA + diphosphate</text>
        <dbReference type="Rhea" id="RHEA:26482"/>
        <dbReference type="Rhea" id="RHEA-COMP:10162"/>
        <dbReference type="Rhea" id="RHEA-COMP:10375"/>
        <dbReference type="ChEBI" id="CHEBI:33019"/>
        <dbReference type="ChEBI" id="CHEBI:57623"/>
        <dbReference type="ChEBI" id="CHEBI:74411"/>
        <dbReference type="ChEBI" id="CHEBI:74415"/>
        <dbReference type="EC" id="2.5.1.75"/>
    </reaction>
</comment>
<keyword evidence="5 10" id="KW-0819">tRNA processing</keyword>
<dbReference type="Gene3D" id="1.10.20.140">
    <property type="match status" value="1"/>
</dbReference>
<protein>
    <recommendedName>
        <fullName evidence="10">tRNA dimethylallyltransferase</fullName>
        <ecNumber evidence="10">2.5.1.75</ecNumber>
    </recommendedName>
    <alternativeName>
        <fullName evidence="10">Dimethylallyl diphosphate:tRNA dimethylallyltransferase</fullName>
        <shortName evidence="10">DMAPP:tRNA dimethylallyltransferase</shortName>
        <shortName evidence="10">DMATase</shortName>
    </alternativeName>
    <alternativeName>
        <fullName evidence="10">Isopentenyl-diphosphate:tRNA isopentenyltransferase</fullName>
        <shortName evidence="10">IPP transferase</shortName>
        <shortName evidence="10">IPPT</shortName>
        <shortName evidence="10">IPTase</shortName>
    </alternativeName>
</protein>
<dbReference type="RefSeq" id="WP_132873298.1">
    <property type="nucleotide sequence ID" value="NZ_SMGG01000004.1"/>
</dbReference>
<dbReference type="EC" id="2.5.1.75" evidence="10"/>
<comment type="caution">
    <text evidence="10">Lacks conserved residue(s) required for the propagation of feature annotation.</text>
</comment>
<feature type="binding site" evidence="10">
    <location>
        <begin position="8"/>
        <end position="15"/>
    </location>
    <ligand>
        <name>ATP</name>
        <dbReference type="ChEBI" id="CHEBI:30616"/>
    </ligand>
</feature>
<keyword evidence="15" id="KW-1185">Reference proteome</keyword>
<evidence type="ECO:0000256" key="7">
    <source>
        <dbReference type="ARBA" id="ARBA00022840"/>
    </source>
</evidence>
<keyword evidence="4 10" id="KW-0808">Transferase</keyword>
<feature type="binding site" evidence="10">
    <location>
        <begin position="10"/>
        <end position="15"/>
    </location>
    <ligand>
        <name>substrate</name>
    </ligand>
</feature>
<sequence>MRIPVVTGPTASGKTAAVLGLAKDHPIEIISADAYQVYRHMDIGTAKASREELESVPHHLIDVMNPDETYSAGIFFEQAERIIADVLSRGKIPVIAGGTGMYIESLQKGIFDAPDRDKGLRAELEADAEVKGYEALHGELTDIDPEFAANVKPADRTRIIRGLELNRQLGMNVKEAQKKYHRNPAYKYNIFVIGGDRQKIYDRINLRVLEMFRTGWPAEVKKLLDMGYDESMDSFKAIGYREIAACIREGRDVNSCIERIQTATRNFAKRQQTWFRHMDETVHIDMGDPDIIKILTESIFT</sequence>
<dbReference type="InterPro" id="IPR027417">
    <property type="entry name" value="P-loop_NTPase"/>
</dbReference>
<proteinExistence type="inferred from homology"/>
<evidence type="ECO:0000256" key="6">
    <source>
        <dbReference type="ARBA" id="ARBA00022741"/>
    </source>
</evidence>
<dbReference type="InterPro" id="IPR039657">
    <property type="entry name" value="Dimethylallyltransferase"/>
</dbReference>
<dbReference type="InterPro" id="IPR018022">
    <property type="entry name" value="IPT"/>
</dbReference>
<evidence type="ECO:0000256" key="9">
    <source>
        <dbReference type="ARBA" id="ARBA00049563"/>
    </source>
</evidence>
<keyword evidence="7 10" id="KW-0067">ATP-binding</keyword>
<gene>
    <name evidence="10" type="primary">miaA</name>
    <name evidence="14" type="ORF">C8D98_1401</name>
</gene>
<evidence type="ECO:0000256" key="11">
    <source>
        <dbReference type="RuleBase" id="RU003783"/>
    </source>
</evidence>
<comment type="function">
    <text evidence="2 10 12">Catalyzes the transfer of a dimethylallyl group onto the adenine at position 37 in tRNAs that read codons beginning with uridine, leading to the formation of N6-(dimethylallyl)adenosine (i(6)A).</text>
</comment>
<dbReference type="GO" id="GO:0052381">
    <property type="term" value="F:tRNA dimethylallyltransferase activity"/>
    <property type="evidence" value="ECO:0007669"/>
    <property type="project" value="UniProtKB-UniRule"/>
</dbReference>
<dbReference type="SUPFAM" id="SSF52540">
    <property type="entry name" value="P-loop containing nucleoside triphosphate hydrolases"/>
    <property type="match status" value="1"/>
</dbReference>
<evidence type="ECO:0000256" key="12">
    <source>
        <dbReference type="RuleBase" id="RU003784"/>
    </source>
</evidence>
<name>A0A4R1K895_9BACT</name>
<evidence type="ECO:0000256" key="10">
    <source>
        <dbReference type="HAMAP-Rule" id="MF_00185"/>
    </source>
</evidence>
<dbReference type="GO" id="GO:0006400">
    <property type="term" value="P:tRNA modification"/>
    <property type="evidence" value="ECO:0007669"/>
    <property type="project" value="TreeGrafter"/>
</dbReference>
<feature type="site" description="Interaction with substrate tRNA" evidence="10">
    <location>
        <position position="121"/>
    </location>
</feature>
<comment type="caution">
    <text evidence="14">The sequence shown here is derived from an EMBL/GenBank/DDBJ whole genome shotgun (WGS) entry which is preliminary data.</text>
</comment>
<feature type="site" description="Interaction with substrate tRNA" evidence="10">
    <location>
        <position position="99"/>
    </location>
</feature>
<organism evidence="14 15">
    <name type="scientific">Seleniivibrio woodruffii</name>
    <dbReference type="NCBI Taxonomy" id="1078050"/>
    <lineage>
        <taxon>Bacteria</taxon>
        <taxon>Pseudomonadati</taxon>
        <taxon>Deferribacterota</taxon>
        <taxon>Deferribacteres</taxon>
        <taxon>Deferribacterales</taxon>
        <taxon>Geovibrionaceae</taxon>
        <taxon>Seleniivibrio</taxon>
    </lineage>
</organism>
<keyword evidence="8 10" id="KW-0460">Magnesium</keyword>